<reference evidence="15 16" key="1">
    <citation type="submission" date="2014-05" db="EMBL/GenBank/DDBJ databases">
        <authorList>
            <person name="Rizzardi K."/>
            <person name="Winiecka-Krusnell J."/>
            <person name="Ramliden M."/>
            <person name="Alm E."/>
            <person name="Andersson S."/>
            <person name="Byfors S."/>
        </authorList>
    </citation>
    <scope>NUCLEOTIDE SEQUENCE [LARGE SCALE GENOMIC DNA]</scope>
    <source>
        <strain evidence="15 16">LEGN</strain>
    </source>
</reference>
<comment type="subcellular location">
    <subcellularLocation>
        <location evidence="2 11">Cytoplasm</location>
    </subcellularLocation>
</comment>
<organism evidence="15 16">
    <name type="scientific">Legionella norrlandica</name>
    <dbReference type="NCBI Taxonomy" id="1498499"/>
    <lineage>
        <taxon>Bacteria</taxon>
        <taxon>Pseudomonadati</taxon>
        <taxon>Pseudomonadota</taxon>
        <taxon>Gammaproteobacteria</taxon>
        <taxon>Legionellales</taxon>
        <taxon>Legionellaceae</taxon>
        <taxon>Legionella</taxon>
    </lineage>
</organism>
<accession>A0A0A2SWX6</accession>
<dbReference type="PIRSF" id="PIRSF006431">
    <property type="entry name" value="Pept_S33"/>
    <property type="match status" value="1"/>
</dbReference>
<keyword evidence="16" id="KW-1185">Reference proteome</keyword>
<dbReference type="InterPro" id="IPR005944">
    <property type="entry name" value="Pro_iminopeptidase"/>
</dbReference>
<dbReference type="EC" id="3.4.11.5" evidence="4 11"/>
<dbReference type="RefSeq" id="WP_035886922.1">
    <property type="nucleotide sequence ID" value="NZ_JNCF01000003.1"/>
</dbReference>
<feature type="active site" description="Proton donor" evidence="12">
    <location>
        <position position="295"/>
    </location>
</feature>
<keyword evidence="7 11" id="KW-0963">Cytoplasm</keyword>
<dbReference type="NCBIfam" id="TIGR01249">
    <property type="entry name" value="pro_imino_pep_1"/>
    <property type="match status" value="1"/>
</dbReference>
<dbReference type="InterPro" id="IPR002410">
    <property type="entry name" value="Peptidase_S33"/>
</dbReference>
<evidence type="ECO:0000313" key="15">
    <source>
        <dbReference type="EMBL" id="KGP64241.1"/>
    </source>
</evidence>
<dbReference type="GO" id="GO:0005737">
    <property type="term" value="C:cytoplasm"/>
    <property type="evidence" value="ECO:0007669"/>
    <property type="project" value="UniProtKB-SubCell"/>
</dbReference>
<dbReference type="GO" id="GO:0004177">
    <property type="term" value="F:aminopeptidase activity"/>
    <property type="evidence" value="ECO:0007669"/>
    <property type="project" value="UniProtKB-UniRule"/>
</dbReference>
<keyword evidence="8 11" id="KW-0645">Protease</keyword>
<evidence type="ECO:0000256" key="13">
    <source>
        <dbReference type="RuleBase" id="RU003421"/>
    </source>
</evidence>
<feature type="active site" description="Nucleophile" evidence="12">
    <location>
        <position position="111"/>
    </location>
</feature>
<dbReference type="PRINTS" id="PR00793">
    <property type="entry name" value="PROAMNOPTASE"/>
</dbReference>
<dbReference type="InterPro" id="IPR029058">
    <property type="entry name" value="AB_hydrolase_fold"/>
</dbReference>
<evidence type="ECO:0000256" key="1">
    <source>
        <dbReference type="ARBA" id="ARBA00001585"/>
    </source>
</evidence>
<dbReference type="GO" id="GO:0006508">
    <property type="term" value="P:proteolysis"/>
    <property type="evidence" value="ECO:0007669"/>
    <property type="project" value="UniProtKB-KW"/>
</dbReference>
<evidence type="ECO:0000256" key="6">
    <source>
        <dbReference type="ARBA" id="ARBA00022438"/>
    </source>
</evidence>
<feature type="domain" description="AB hydrolase-1" evidence="14">
    <location>
        <begin position="37"/>
        <end position="298"/>
    </location>
</feature>
<dbReference type="SUPFAM" id="SSF53474">
    <property type="entry name" value="alpha/beta-Hydrolases"/>
    <property type="match status" value="1"/>
</dbReference>
<evidence type="ECO:0000256" key="5">
    <source>
        <dbReference type="ARBA" id="ARBA00021843"/>
    </source>
</evidence>
<evidence type="ECO:0000256" key="4">
    <source>
        <dbReference type="ARBA" id="ARBA00012568"/>
    </source>
</evidence>
<name>A0A0A2SWX6_9GAMM</name>
<dbReference type="EMBL" id="JNCF01000003">
    <property type="protein sequence ID" value="KGP64241.1"/>
    <property type="molecule type" value="Genomic_DNA"/>
</dbReference>
<gene>
    <name evidence="15" type="ORF">EP47_04090</name>
</gene>
<keyword evidence="6 11" id="KW-0031">Aminopeptidase</keyword>
<dbReference type="Proteomes" id="UP000054422">
    <property type="component" value="Unassembled WGS sequence"/>
</dbReference>
<evidence type="ECO:0000256" key="7">
    <source>
        <dbReference type="ARBA" id="ARBA00022490"/>
    </source>
</evidence>
<evidence type="ECO:0000256" key="8">
    <source>
        <dbReference type="ARBA" id="ARBA00022670"/>
    </source>
</evidence>
<evidence type="ECO:0000259" key="14">
    <source>
        <dbReference type="Pfam" id="PF00561"/>
    </source>
</evidence>
<comment type="similarity">
    <text evidence="3 11 13">Belongs to the peptidase S33 family.</text>
</comment>
<evidence type="ECO:0000256" key="12">
    <source>
        <dbReference type="PIRSR" id="PIRSR006431-1"/>
    </source>
</evidence>
<evidence type="ECO:0000256" key="2">
    <source>
        <dbReference type="ARBA" id="ARBA00004496"/>
    </source>
</evidence>
<comment type="caution">
    <text evidence="15">The sequence shown here is derived from an EMBL/GenBank/DDBJ whole genome shotgun (WGS) entry which is preliminary data.</text>
</comment>
<dbReference type="PANTHER" id="PTHR43722:SF1">
    <property type="entry name" value="PROLINE IMINOPEPTIDASE"/>
    <property type="match status" value="1"/>
</dbReference>
<dbReference type="AlphaFoldDB" id="A0A0A2SWX6"/>
<sequence>MNTAFYPCIEPYSTYYLKVDEVHTLYVEESGNPTGLPVVYCHGGPGFGCDVDNRRYFDPEIYRIILFDQRGAGKSIPFAEIKNNFTLALVLDMEKIRRHLGIEQWVVFGGSWGSTLSLVYAETFPERVLALIVRGIFLARHEDIEWCFAGGGAKYVYPEYWQDFYEFIPLEERSDLLKAYYHRLIGSDETLKLQAARTWVTWQATCALLQPSAELLAYVQEPEVAFSAALLETHYYSKGCFLSPNQILANAYRLQNIPVTIIHGRYDMIFNVKNAWDLHLALPRSTLKIIENGGHAALDPPVTQALVEATKSMAQKLAPITI</sequence>
<comment type="catalytic activity">
    <reaction evidence="1 11 13">
        <text>Release of N-terminal proline from a peptide.</text>
        <dbReference type="EC" id="3.4.11.5"/>
    </reaction>
</comment>
<dbReference type="OrthoDB" id="9796770at2"/>
<feature type="active site" evidence="12">
    <location>
        <position position="267"/>
    </location>
</feature>
<protein>
    <recommendedName>
        <fullName evidence="5 11">Proline iminopeptidase</fullName>
        <shortName evidence="11">PIP</shortName>
        <ecNumber evidence="4 11">3.4.11.5</ecNumber>
    </recommendedName>
    <alternativeName>
        <fullName evidence="10 11">Prolyl aminopeptidase</fullName>
    </alternativeName>
</protein>
<proteinExistence type="inferred from homology"/>
<dbReference type="Gene3D" id="3.40.50.1820">
    <property type="entry name" value="alpha/beta hydrolase"/>
    <property type="match status" value="1"/>
</dbReference>
<evidence type="ECO:0000313" key="16">
    <source>
        <dbReference type="Proteomes" id="UP000054422"/>
    </source>
</evidence>
<dbReference type="InterPro" id="IPR000073">
    <property type="entry name" value="AB_hydrolase_1"/>
</dbReference>
<evidence type="ECO:0000256" key="9">
    <source>
        <dbReference type="ARBA" id="ARBA00022801"/>
    </source>
</evidence>
<evidence type="ECO:0000256" key="11">
    <source>
        <dbReference type="PIRNR" id="PIRNR006431"/>
    </source>
</evidence>
<dbReference type="Pfam" id="PF00561">
    <property type="entry name" value="Abhydrolase_1"/>
    <property type="match status" value="1"/>
</dbReference>
<dbReference type="STRING" id="1498499.EP47_04090"/>
<dbReference type="PANTHER" id="PTHR43722">
    <property type="entry name" value="PROLINE IMINOPEPTIDASE"/>
    <property type="match status" value="1"/>
</dbReference>
<keyword evidence="9 11" id="KW-0378">Hydrolase</keyword>
<evidence type="ECO:0000256" key="3">
    <source>
        <dbReference type="ARBA" id="ARBA00010088"/>
    </source>
</evidence>
<evidence type="ECO:0000256" key="10">
    <source>
        <dbReference type="ARBA" id="ARBA00029605"/>
    </source>
</evidence>